<dbReference type="PROSITE" id="PS50263">
    <property type="entry name" value="CN_HYDROLASE"/>
    <property type="match status" value="1"/>
</dbReference>
<evidence type="ECO:0000313" key="2">
    <source>
        <dbReference type="EMBL" id="REC93693.1"/>
    </source>
</evidence>
<name>A0A3D9DSE2_9GAMM</name>
<reference evidence="2 3" key="1">
    <citation type="submission" date="2018-07" db="EMBL/GenBank/DDBJ databases">
        <title>Genomic Encyclopedia of Type Strains, Phase IV (KMG-IV): sequencing the most valuable type-strain genomes for metagenomic binning, comparative biology and taxonomic classification.</title>
        <authorList>
            <person name="Goeker M."/>
        </authorList>
    </citation>
    <scope>NUCLEOTIDE SEQUENCE [LARGE SCALE GENOMIC DNA]</scope>
    <source>
        <strain evidence="2 3">DSM 14324</strain>
    </source>
</reference>
<organism evidence="2 3">
    <name type="scientific">Kushneria indalinina DSM 14324</name>
    <dbReference type="NCBI Taxonomy" id="1122140"/>
    <lineage>
        <taxon>Bacteria</taxon>
        <taxon>Pseudomonadati</taxon>
        <taxon>Pseudomonadota</taxon>
        <taxon>Gammaproteobacteria</taxon>
        <taxon>Oceanospirillales</taxon>
        <taxon>Halomonadaceae</taxon>
        <taxon>Kushneria</taxon>
    </lineage>
</organism>
<evidence type="ECO:0000259" key="1">
    <source>
        <dbReference type="PROSITE" id="PS50263"/>
    </source>
</evidence>
<dbReference type="RefSeq" id="WP_115855271.1">
    <property type="nucleotide sequence ID" value="NZ_QRDJ01000009.1"/>
</dbReference>
<comment type="caution">
    <text evidence="2">The sequence shown here is derived from an EMBL/GenBank/DDBJ whole genome shotgun (WGS) entry which is preliminary data.</text>
</comment>
<dbReference type="Gene3D" id="3.60.110.10">
    <property type="entry name" value="Carbon-nitrogen hydrolase"/>
    <property type="match status" value="1"/>
</dbReference>
<dbReference type="PANTHER" id="PTHR23088">
    <property type="entry name" value="NITRILASE-RELATED"/>
    <property type="match status" value="1"/>
</dbReference>
<keyword evidence="3" id="KW-1185">Reference proteome</keyword>
<dbReference type="InterPro" id="IPR003010">
    <property type="entry name" value="C-N_Hydrolase"/>
</dbReference>
<dbReference type="AlphaFoldDB" id="A0A3D9DSE2"/>
<dbReference type="Pfam" id="PF00795">
    <property type="entry name" value="CN_hydrolase"/>
    <property type="match status" value="1"/>
</dbReference>
<dbReference type="SUPFAM" id="SSF56317">
    <property type="entry name" value="Carbon-nitrogen hydrolase"/>
    <property type="match status" value="1"/>
</dbReference>
<feature type="domain" description="CN hydrolase" evidence="1">
    <location>
        <begin position="1"/>
        <end position="263"/>
    </location>
</feature>
<dbReference type="PANTHER" id="PTHR23088:SF50">
    <property type="entry name" value="HYDROLASE YHCX"/>
    <property type="match status" value="1"/>
</dbReference>
<evidence type="ECO:0000313" key="3">
    <source>
        <dbReference type="Proteomes" id="UP000256334"/>
    </source>
</evidence>
<sequence length="300" mass="33384">MHLALCQYAIELFEHPRDYQAHLESLIEQAARRGAELLVMPEYSSLVMTGQMPPEVRGDLHESIAALQEMLPDWLAQCEALAKRFGIYLVPGSASVRDDDGVYRNRAWLYGPNGLIGTQDKLIMTRFEREHWGIEGGSGLRVFETTLGKIGILICYDNEFPMAARLLAEQGVDLIVSPSCTDTESGYYRVRTGARARALENQIAVAVSPTVGEAAWSQALDYNYGRAGLYVPADIGMPASGVVAQSENITIDRSSWLHVELDLSAIAALRDDGQVLLRRDWPEQFDAERMYVIDDESQKS</sequence>
<dbReference type="InterPro" id="IPR036526">
    <property type="entry name" value="C-N_Hydrolase_sf"/>
</dbReference>
<proteinExistence type="predicted"/>
<dbReference type="Proteomes" id="UP000256334">
    <property type="component" value="Unassembled WGS sequence"/>
</dbReference>
<protein>
    <submittedName>
        <fullName evidence="2">Putative amidohydrolase</fullName>
    </submittedName>
</protein>
<dbReference type="CDD" id="cd07574">
    <property type="entry name" value="nitrilase_Rim1_like"/>
    <property type="match status" value="1"/>
</dbReference>
<gene>
    <name evidence="2" type="ORF">C8D72_3041</name>
</gene>
<dbReference type="GO" id="GO:0016787">
    <property type="term" value="F:hydrolase activity"/>
    <property type="evidence" value="ECO:0007669"/>
    <property type="project" value="UniProtKB-KW"/>
</dbReference>
<dbReference type="EMBL" id="QRDJ01000009">
    <property type="protein sequence ID" value="REC93693.1"/>
    <property type="molecule type" value="Genomic_DNA"/>
</dbReference>
<keyword evidence="2" id="KW-0378">Hydrolase</keyword>
<accession>A0A3D9DSE2</accession>
<dbReference type="OrthoDB" id="9811121at2"/>